<sequence length="867" mass="91167">MSEQGQEALRAAVRRASGAGHAEVGPPHVLAALLDGAEVGALLASAGVGAAALRDDAEALLTRLPAGPDEPGTAPRMSSAVARVVAAASEEAGGAEVSAVHLLAGLAAGDDPAGRLLRARDLTRRRLLSEQAGREVVRSPYAQDLTLRAREGALEPPVGRAAESRRLVEILSRRDGGNALLVGERGAGKSALVAGLAHRVGAGDVPAALRGARVVALDLAAMPDGELDRIMAAARGGGVVLVLDDLHAVARPGSPVLAALGRLADPGAPRVIATATPAGERERLADLPVLRRLFQRLPVAEASVEDTAMVLRVLRARFEEHHGITIRDAALVAAARLADRIGGRVRPGAAVELLDEAATRLQVDADGAPEELRDLERTVTRLEIERFALLKEDDAASRERLAELDRRLADVRLDERARRDRWYRARDDRDRTADLRRQVEDVRAEAERAQRDGDLETAARLLYGELPELERRLAEAAERTAAAGAPDRAELREDDVARVVSDVPAAPVDPVGLDTDEPDDLVQKAADEDSFQEADGEPAVPAGKGGDAAWAPRPRPVPPFRSGPSGDVPPSEPDTETAGAPLGLADPRELGGYRLLRRLGQGGQGVVYLAEDAGGRRVAVKVLHAAALDHPRARERFFREIEAARRVASFCTAQVLDADFAGELPYVVSEYVTGPSLRRAVAEDGTRSGGALDRLAIGTITALAAIAEAGIVHRDFKPDNVLLGPDGPRVIDFGIARITDAGSSVTGQAIGTPAYMAPEQFEGGRVGPAADVYAWACTMVQAATGRPPHGADSIPQIMYRKLRGEADLGDFAARASGPLRALVGEGLRTAPGERPAARDVLLRLIGHDAPAPTRLLAEGAARATGAP</sequence>
<dbReference type="InterPro" id="IPR050130">
    <property type="entry name" value="ClpA_ClpB"/>
</dbReference>
<dbReference type="Gene3D" id="3.30.200.20">
    <property type="entry name" value="Phosphorylase Kinase, domain 1"/>
    <property type="match status" value="1"/>
</dbReference>
<dbReference type="InterPro" id="IPR003593">
    <property type="entry name" value="AAA+_ATPase"/>
</dbReference>
<evidence type="ECO:0000313" key="10">
    <source>
        <dbReference type="Proteomes" id="UP000666915"/>
    </source>
</evidence>
<dbReference type="SUPFAM" id="SSF56112">
    <property type="entry name" value="Protein kinase-like (PK-like)"/>
    <property type="match status" value="1"/>
</dbReference>
<dbReference type="Gene3D" id="1.10.1780.10">
    <property type="entry name" value="Clp, N-terminal domain"/>
    <property type="match status" value="1"/>
</dbReference>
<dbReference type="PANTHER" id="PTHR11638">
    <property type="entry name" value="ATP-DEPENDENT CLP PROTEASE"/>
    <property type="match status" value="1"/>
</dbReference>
<dbReference type="InterPro" id="IPR041546">
    <property type="entry name" value="ClpA/ClpB_AAA_lid"/>
</dbReference>
<name>A0ABS3RE47_9ACTN</name>
<evidence type="ECO:0000256" key="2">
    <source>
        <dbReference type="ARBA" id="ARBA00022741"/>
    </source>
</evidence>
<dbReference type="RefSeq" id="WP_243777300.1">
    <property type="nucleotide sequence ID" value="NZ_BAAAGM010000102.1"/>
</dbReference>
<feature type="domain" description="Clp R" evidence="8">
    <location>
        <begin position="1"/>
        <end position="139"/>
    </location>
</feature>
<keyword evidence="3" id="KW-0067">ATP-binding</keyword>
<keyword evidence="9" id="KW-0808">Transferase</keyword>
<dbReference type="PROSITE" id="PS51903">
    <property type="entry name" value="CLP_R"/>
    <property type="match status" value="1"/>
</dbReference>
<accession>A0ABS3RE47</accession>
<dbReference type="SMART" id="SM00382">
    <property type="entry name" value="AAA"/>
    <property type="match status" value="1"/>
</dbReference>
<reference evidence="9 10" key="1">
    <citation type="submission" date="2021-03" db="EMBL/GenBank/DDBJ databases">
        <authorList>
            <person name="Kanchanasin P."/>
            <person name="Saeng-In P."/>
            <person name="Phongsopitanun W."/>
            <person name="Yuki M."/>
            <person name="Kudo T."/>
            <person name="Ohkuma M."/>
            <person name="Tanasupawat S."/>
        </authorList>
    </citation>
    <scope>NUCLEOTIDE SEQUENCE [LARGE SCALE GENOMIC DNA]</scope>
    <source>
        <strain evidence="9 10">L46</strain>
    </source>
</reference>
<dbReference type="EMBL" id="JAGEOK010000045">
    <property type="protein sequence ID" value="MBO2444380.1"/>
    <property type="molecule type" value="Genomic_DNA"/>
</dbReference>
<evidence type="ECO:0000313" key="9">
    <source>
        <dbReference type="EMBL" id="MBO2444380.1"/>
    </source>
</evidence>
<feature type="domain" description="Protein kinase" evidence="7">
    <location>
        <begin position="593"/>
        <end position="850"/>
    </location>
</feature>
<evidence type="ECO:0000256" key="5">
    <source>
        <dbReference type="SAM" id="Coils"/>
    </source>
</evidence>
<dbReference type="CDD" id="cd00009">
    <property type="entry name" value="AAA"/>
    <property type="match status" value="1"/>
</dbReference>
<comment type="caution">
    <text evidence="9">The sequence shown here is derived from an EMBL/GenBank/DDBJ whole genome shotgun (WGS) entry which is preliminary data.</text>
</comment>
<dbReference type="Gene3D" id="1.10.510.10">
    <property type="entry name" value="Transferase(Phosphotransferase) domain 1"/>
    <property type="match status" value="1"/>
</dbReference>
<dbReference type="SUPFAM" id="SSF52540">
    <property type="entry name" value="P-loop containing nucleoside triphosphate hydrolases"/>
    <property type="match status" value="1"/>
</dbReference>
<evidence type="ECO:0000259" key="8">
    <source>
        <dbReference type="PROSITE" id="PS51903"/>
    </source>
</evidence>
<dbReference type="InterPro" id="IPR011009">
    <property type="entry name" value="Kinase-like_dom_sf"/>
</dbReference>
<dbReference type="InterPro" id="IPR027417">
    <property type="entry name" value="P-loop_NTPase"/>
</dbReference>
<dbReference type="Proteomes" id="UP000666915">
    <property type="component" value="Unassembled WGS sequence"/>
</dbReference>
<dbReference type="InterPro" id="IPR036628">
    <property type="entry name" value="Clp_N_dom_sf"/>
</dbReference>
<dbReference type="Pfam" id="PF17871">
    <property type="entry name" value="AAA_lid_9"/>
    <property type="match status" value="1"/>
</dbReference>
<dbReference type="Pfam" id="PF02861">
    <property type="entry name" value="Clp_N"/>
    <property type="match status" value="1"/>
</dbReference>
<evidence type="ECO:0000259" key="7">
    <source>
        <dbReference type="PROSITE" id="PS50011"/>
    </source>
</evidence>
<dbReference type="CDD" id="cd14014">
    <property type="entry name" value="STKc_PknB_like"/>
    <property type="match status" value="1"/>
</dbReference>
<organism evidence="9 10">
    <name type="scientific">Actinomadura nitritigenes</name>
    <dbReference type="NCBI Taxonomy" id="134602"/>
    <lineage>
        <taxon>Bacteria</taxon>
        <taxon>Bacillati</taxon>
        <taxon>Actinomycetota</taxon>
        <taxon>Actinomycetes</taxon>
        <taxon>Streptosporangiales</taxon>
        <taxon>Thermomonosporaceae</taxon>
        <taxon>Actinomadura</taxon>
    </lineage>
</organism>
<dbReference type="GO" id="GO:0016301">
    <property type="term" value="F:kinase activity"/>
    <property type="evidence" value="ECO:0007669"/>
    <property type="project" value="UniProtKB-KW"/>
</dbReference>
<dbReference type="InterPro" id="IPR008271">
    <property type="entry name" value="Ser/Thr_kinase_AS"/>
</dbReference>
<evidence type="ECO:0000256" key="1">
    <source>
        <dbReference type="ARBA" id="ARBA00022737"/>
    </source>
</evidence>
<dbReference type="PROSITE" id="PS50011">
    <property type="entry name" value="PROTEIN_KINASE_DOM"/>
    <property type="match status" value="1"/>
</dbReference>
<feature type="region of interest" description="Disordered" evidence="6">
    <location>
        <begin position="527"/>
        <end position="584"/>
    </location>
</feature>
<dbReference type="SUPFAM" id="SSF81923">
    <property type="entry name" value="Double Clp-N motif"/>
    <property type="match status" value="1"/>
</dbReference>
<keyword evidence="5" id="KW-0175">Coiled coil</keyword>
<keyword evidence="9" id="KW-0418">Kinase</keyword>
<dbReference type="PROSITE" id="PS00108">
    <property type="entry name" value="PROTEIN_KINASE_ST"/>
    <property type="match status" value="1"/>
</dbReference>
<keyword evidence="2" id="KW-0547">Nucleotide-binding</keyword>
<dbReference type="Pfam" id="PF00069">
    <property type="entry name" value="Pkinase"/>
    <property type="match status" value="1"/>
</dbReference>
<evidence type="ECO:0000256" key="3">
    <source>
        <dbReference type="ARBA" id="ARBA00022840"/>
    </source>
</evidence>
<gene>
    <name evidence="9" type="ORF">J4557_43365</name>
</gene>
<evidence type="ECO:0000256" key="4">
    <source>
        <dbReference type="PROSITE-ProRule" id="PRU01251"/>
    </source>
</evidence>
<dbReference type="InterPro" id="IPR000719">
    <property type="entry name" value="Prot_kinase_dom"/>
</dbReference>
<dbReference type="InterPro" id="IPR004176">
    <property type="entry name" value="Clp_R_N"/>
</dbReference>
<keyword evidence="1 4" id="KW-0677">Repeat</keyword>
<dbReference type="PANTHER" id="PTHR11638:SF18">
    <property type="entry name" value="HEAT SHOCK PROTEIN 104"/>
    <property type="match status" value="1"/>
</dbReference>
<keyword evidence="10" id="KW-1185">Reference proteome</keyword>
<evidence type="ECO:0000256" key="6">
    <source>
        <dbReference type="SAM" id="MobiDB-lite"/>
    </source>
</evidence>
<proteinExistence type="predicted"/>
<dbReference type="Gene3D" id="3.40.50.300">
    <property type="entry name" value="P-loop containing nucleotide triphosphate hydrolases"/>
    <property type="match status" value="2"/>
</dbReference>
<protein>
    <submittedName>
        <fullName evidence="9">Protein kinase</fullName>
    </submittedName>
</protein>
<feature type="coiled-coil region" evidence="5">
    <location>
        <begin position="432"/>
        <end position="479"/>
    </location>
</feature>